<evidence type="ECO:0000259" key="1">
    <source>
        <dbReference type="PROSITE" id="PS50304"/>
    </source>
</evidence>
<dbReference type="Gene3D" id="2.30.30.140">
    <property type="match status" value="1"/>
</dbReference>
<feature type="domain" description="Tudor" evidence="1">
    <location>
        <begin position="6"/>
        <end position="71"/>
    </location>
</feature>
<protein>
    <submittedName>
        <fullName evidence="2">Tudor domain-containing protein</fullName>
    </submittedName>
</protein>
<evidence type="ECO:0000313" key="3">
    <source>
        <dbReference type="Proteomes" id="UP000078200"/>
    </source>
</evidence>
<dbReference type="Proteomes" id="UP000078200">
    <property type="component" value="Unassembled WGS sequence"/>
</dbReference>
<dbReference type="PROSITE" id="PS50304">
    <property type="entry name" value="TUDOR"/>
    <property type="match status" value="1"/>
</dbReference>
<dbReference type="EnsemblMetazoa" id="GAUT010540-RA">
    <property type="protein sequence ID" value="GAUT010540-PA"/>
    <property type="gene ID" value="GAUT010540"/>
</dbReference>
<sequence length="101" mass="11722">MHKVGEHYLGQTVATIFKHDNKWYRAEVVGILPNQYNREELVLDLYFVEINDRKIVKSNQINNVAQSISMSFEHCYQMNALQIAFQHGNLPIMITNEGVLT</sequence>
<dbReference type="AlphaFoldDB" id="A0A1A9UNP6"/>
<evidence type="ECO:0000313" key="2">
    <source>
        <dbReference type="EnsemblMetazoa" id="GAUT010540-PA"/>
    </source>
</evidence>
<dbReference type="InterPro" id="IPR002999">
    <property type="entry name" value="Tudor"/>
</dbReference>
<accession>A0A1A9UNP6</accession>
<proteinExistence type="predicted"/>
<reference evidence="2" key="1">
    <citation type="submission" date="2020-05" db="UniProtKB">
        <authorList>
            <consortium name="EnsemblMetazoa"/>
        </authorList>
    </citation>
    <scope>IDENTIFICATION</scope>
    <source>
        <strain evidence="2">TTRI</strain>
    </source>
</reference>
<dbReference type="VEuPathDB" id="VectorBase:GAUT010540"/>
<keyword evidence="3" id="KW-1185">Reference proteome</keyword>
<organism evidence="2 3">
    <name type="scientific">Glossina austeni</name>
    <name type="common">Savannah tsetse fly</name>
    <dbReference type="NCBI Taxonomy" id="7395"/>
    <lineage>
        <taxon>Eukaryota</taxon>
        <taxon>Metazoa</taxon>
        <taxon>Ecdysozoa</taxon>
        <taxon>Arthropoda</taxon>
        <taxon>Hexapoda</taxon>
        <taxon>Insecta</taxon>
        <taxon>Pterygota</taxon>
        <taxon>Neoptera</taxon>
        <taxon>Endopterygota</taxon>
        <taxon>Diptera</taxon>
        <taxon>Brachycera</taxon>
        <taxon>Muscomorpha</taxon>
        <taxon>Hippoboscoidea</taxon>
        <taxon>Glossinidae</taxon>
        <taxon>Glossina</taxon>
    </lineage>
</organism>
<dbReference type="STRING" id="7395.A0A1A9UNP6"/>
<dbReference type="SUPFAM" id="SSF63748">
    <property type="entry name" value="Tudor/PWWP/MBT"/>
    <property type="match status" value="1"/>
</dbReference>
<name>A0A1A9UNP6_GLOAU</name>